<evidence type="ECO:0000256" key="8">
    <source>
        <dbReference type="ARBA" id="ARBA00023054"/>
    </source>
</evidence>
<accession>A0A317SRF4</accession>
<evidence type="ECO:0000256" key="4">
    <source>
        <dbReference type="ARBA" id="ARBA00022448"/>
    </source>
</evidence>
<dbReference type="AlphaFoldDB" id="A0A317SRF4"/>
<evidence type="ECO:0000256" key="12">
    <source>
        <dbReference type="SAM" id="Phobius"/>
    </source>
</evidence>
<keyword evidence="9 12" id="KW-0472">Membrane</keyword>
<dbReference type="InterPro" id="IPR012955">
    <property type="entry name" value="CASP_C"/>
</dbReference>
<feature type="compositionally biased region" description="Basic and acidic residues" evidence="11">
    <location>
        <begin position="1"/>
        <end position="15"/>
    </location>
</feature>
<evidence type="ECO:0000256" key="9">
    <source>
        <dbReference type="ARBA" id="ARBA00023136"/>
    </source>
</evidence>
<evidence type="ECO:0000256" key="10">
    <source>
        <dbReference type="SAM" id="Coils"/>
    </source>
</evidence>
<feature type="compositionally biased region" description="Polar residues" evidence="11">
    <location>
        <begin position="624"/>
        <end position="640"/>
    </location>
</feature>
<dbReference type="InterPro" id="IPR057476">
    <property type="entry name" value="Cux_N"/>
</dbReference>
<evidence type="ECO:0000256" key="5">
    <source>
        <dbReference type="ARBA" id="ARBA00022692"/>
    </source>
</evidence>
<sequence>MSSEGRRSEEKRGDGENTAGRGGKIEVSSQTSAFQSAVAAWRDIDLTTLQKSLDATAAEIVSSQKDGLIQRKELAQKTKEYRKLDEEARKEEWKGLLKSYQMFIDHLSTSKKTTENSFLSVYSSLSEAPDPYPLLEATIDSLLSLSDMQSLSRENSSLNATVSRLSGQVSNLEASVHAKNKELEKREKEREEEVKKTEEVWRGVLDEKTRNWEGKEKALMEKLQHQERVLKEIKASYEVAQRMGGSGGRGAGGEEDMLVKERTAELELVSSDLERTTLRLAEVEARNEQLRAELASAKDGIVSEAEEKKDEEDPIIARLQEQNSDLLRKVESARSGSEGLTREWERKIRTLERTVEALKRDKDTLKEKVNKWGDYEEVRRELEILKSIEFSTGDDGEGEDEMLDFSRTGTADNGSAMNGGKVKGDKEETLEQLLLARNKKLGSDLTLLRVSHDELLQQFRTLQQTLDSTASELSSSRALNQKLEDDLLKFQQETQHSSAMSVAGTYVSRYPTQSIAHGSHTSRTRISPASSIVSGAVPHASSSTQLSLESLRAGETQNAGILPMITAQRDRFKAKNTQLEDELSRVQATVSNLRQEVASLQKDNLQLYEKTRYIQTYRQPPALSTTNTAASSGFGANTNPSSTLHPSNASSSSSGNPIDRYRQAYESNISPFEAFRGRETARAFHRMGMIERMIYSLTRIVLANRLSRNLFAGYCLALHVLVFCVVWYSAIGEADRYGAAGMAAAAGAAGAGINVGGGGGAGVGAGAFDDGE</sequence>
<feature type="coiled-coil region" evidence="10">
    <location>
        <begin position="569"/>
        <end position="610"/>
    </location>
</feature>
<keyword evidence="5 12" id="KW-0812">Transmembrane</keyword>
<evidence type="ECO:0000256" key="7">
    <source>
        <dbReference type="ARBA" id="ARBA00023034"/>
    </source>
</evidence>
<evidence type="ECO:0000256" key="1">
    <source>
        <dbReference type="ARBA" id="ARBA00004409"/>
    </source>
</evidence>
<dbReference type="STRING" id="42249.A0A317SRF4"/>
<dbReference type="Pfam" id="PF08172">
    <property type="entry name" value="CASP_C"/>
    <property type="match status" value="1"/>
</dbReference>
<reference evidence="15 16" key="1">
    <citation type="submission" date="2018-03" db="EMBL/GenBank/DDBJ databases">
        <title>Genomes of Pezizomycetes fungi and the evolution of truffles.</title>
        <authorList>
            <person name="Murat C."/>
            <person name="Payen T."/>
            <person name="Noel B."/>
            <person name="Kuo A."/>
            <person name="Martin F.M."/>
        </authorList>
    </citation>
    <scope>NUCLEOTIDE SEQUENCE [LARGE SCALE GENOMIC DNA]</scope>
    <source>
        <strain evidence="15">091103-1</strain>
    </source>
</reference>
<dbReference type="GO" id="GO:0006891">
    <property type="term" value="P:intra-Golgi vesicle-mediated transport"/>
    <property type="evidence" value="ECO:0007669"/>
    <property type="project" value="InterPro"/>
</dbReference>
<evidence type="ECO:0000259" key="14">
    <source>
        <dbReference type="Pfam" id="PF25398"/>
    </source>
</evidence>
<dbReference type="PANTHER" id="PTHR14043">
    <property type="entry name" value="CCAAT DISPLACEMENT PROTEIN-RELATED"/>
    <property type="match status" value="1"/>
</dbReference>
<feature type="domain" description="Cux N-terminal" evidence="14">
    <location>
        <begin position="29"/>
        <end position="141"/>
    </location>
</feature>
<comment type="subcellular location">
    <subcellularLocation>
        <location evidence="1">Golgi apparatus membrane</location>
        <topology evidence="1">Single-pass type IV membrane protein</topology>
    </subcellularLocation>
</comment>
<gene>
    <name evidence="15" type="ORF">C7212DRAFT_184457</name>
</gene>
<organism evidence="15 16">
    <name type="scientific">Tuber magnatum</name>
    <name type="common">white Piedmont truffle</name>
    <dbReference type="NCBI Taxonomy" id="42249"/>
    <lineage>
        <taxon>Eukaryota</taxon>
        <taxon>Fungi</taxon>
        <taxon>Dikarya</taxon>
        <taxon>Ascomycota</taxon>
        <taxon>Pezizomycotina</taxon>
        <taxon>Pezizomycetes</taxon>
        <taxon>Pezizales</taxon>
        <taxon>Tuberaceae</taxon>
        <taxon>Tuber</taxon>
    </lineage>
</organism>
<feature type="domain" description="CASP C-terminal" evidence="13">
    <location>
        <begin position="461"/>
        <end position="729"/>
    </location>
</feature>
<keyword evidence="8 10" id="KW-0175">Coiled coil</keyword>
<evidence type="ECO:0000256" key="3">
    <source>
        <dbReference type="ARBA" id="ARBA00018691"/>
    </source>
</evidence>
<dbReference type="Proteomes" id="UP000246991">
    <property type="component" value="Unassembled WGS sequence"/>
</dbReference>
<keyword evidence="16" id="KW-1185">Reference proteome</keyword>
<dbReference type="GO" id="GO:0000139">
    <property type="term" value="C:Golgi membrane"/>
    <property type="evidence" value="ECO:0007669"/>
    <property type="project" value="UniProtKB-SubCell"/>
</dbReference>
<evidence type="ECO:0000313" key="16">
    <source>
        <dbReference type="Proteomes" id="UP000246991"/>
    </source>
</evidence>
<evidence type="ECO:0000259" key="13">
    <source>
        <dbReference type="Pfam" id="PF08172"/>
    </source>
</evidence>
<feature type="compositionally biased region" description="Low complexity" evidence="11">
    <location>
        <begin position="641"/>
        <end position="654"/>
    </location>
</feature>
<dbReference type="PANTHER" id="PTHR14043:SF2">
    <property type="entry name" value="HOMEOBOX PROTEIN CUT"/>
    <property type="match status" value="1"/>
</dbReference>
<name>A0A317SRF4_9PEZI</name>
<protein>
    <recommendedName>
        <fullName evidence="3">Protein CASP</fullName>
    </recommendedName>
</protein>
<feature type="region of interest" description="Disordered" evidence="11">
    <location>
        <begin position="624"/>
        <end position="657"/>
    </location>
</feature>
<dbReference type="Pfam" id="PF25398">
    <property type="entry name" value="CUX1_N"/>
    <property type="match status" value="1"/>
</dbReference>
<feature type="transmembrane region" description="Helical" evidence="12">
    <location>
        <begin position="711"/>
        <end position="730"/>
    </location>
</feature>
<evidence type="ECO:0000256" key="11">
    <source>
        <dbReference type="SAM" id="MobiDB-lite"/>
    </source>
</evidence>
<proteinExistence type="inferred from homology"/>
<dbReference type="OrthoDB" id="10257567at2759"/>
<evidence type="ECO:0000256" key="2">
    <source>
        <dbReference type="ARBA" id="ARBA00006415"/>
    </source>
</evidence>
<keyword evidence="6 12" id="KW-1133">Transmembrane helix</keyword>
<evidence type="ECO:0000313" key="15">
    <source>
        <dbReference type="EMBL" id="PWW77065.1"/>
    </source>
</evidence>
<evidence type="ECO:0000256" key="6">
    <source>
        <dbReference type="ARBA" id="ARBA00022989"/>
    </source>
</evidence>
<feature type="coiled-coil region" evidence="10">
    <location>
        <begin position="148"/>
        <end position="368"/>
    </location>
</feature>
<comment type="similarity">
    <text evidence="2">Belongs to the CASP family.</text>
</comment>
<dbReference type="EMBL" id="PYWC01000027">
    <property type="protein sequence ID" value="PWW77065.1"/>
    <property type="molecule type" value="Genomic_DNA"/>
</dbReference>
<comment type="caution">
    <text evidence="15">The sequence shown here is derived from an EMBL/GenBank/DDBJ whole genome shotgun (WGS) entry which is preliminary data.</text>
</comment>
<keyword evidence="4" id="KW-0813">Transport</keyword>
<feature type="region of interest" description="Disordered" evidence="11">
    <location>
        <begin position="1"/>
        <end position="30"/>
    </location>
</feature>
<keyword evidence="7" id="KW-0333">Golgi apparatus</keyword>